<evidence type="ECO:0000256" key="5">
    <source>
        <dbReference type="ARBA" id="ARBA00022801"/>
    </source>
</evidence>
<keyword evidence="4" id="KW-0255">Endonuclease</keyword>
<name>A0ABM3KS13_CUCME</name>
<sequence length="169" mass="19276">MALVELKELKIWALRVHGNVFWLDKCICCIFGSDEQQGKMVAYVSRQLKNHEQNYPTHDLELAAVVFALKCGDTTCKANVVTDVHSRKISHSAALITEQVPLHRDFERAEIKRRLAETGQDEEFSISSDDGFMFKKWLYVPSNSTVKIELLTKAHSSPFSMHPSSTKMY</sequence>
<accession>A0ABM3KS13</accession>
<evidence type="ECO:0000259" key="7">
    <source>
        <dbReference type="Pfam" id="PF17917"/>
    </source>
</evidence>
<organism evidence="8 9">
    <name type="scientific">Cucumis melo</name>
    <name type="common">Muskmelon</name>
    <dbReference type="NCBI Taxonomy" id="3656"/>
    <lineage>
        <taxon>Eukaryota</taxon>
        <taxon>Viridiplantae</taxon>
        <taxon>Streptophyta</taxon>
        <taxon>Embryophyta</taxon>
        <taxon>Tracheophyta</taxon>
        <taxon>Spermatophyta</taxon>
        <taxon>Magnoliopsida</taxon>
        <taxon>eudicotyledons</taxon>
        <taxon>Gunneridae</taxon>
        <taxon>Pentapetalae</taxon>
        <taxon>rosids</taxon>
        <taxon>fabids</taxon>
        <taxon>Cucurbitales</taxon>
        <taxon>Cucurbitaceae</taxon>
        <taxon>Benincaseae</taxon>
        <taxon>Cucumis</taxon>
    </lineage>
</organism>
<keyword evidence="8" id="KW-1185">Reference proteome</keyword>
<evidence type="ECO:0000313" key="9">
    <source>
        <dbReference type="RefSeq" id="XP_050940566.1"/>
    </source>
</evidence>
<dbReference type="RefSeq" id="XP_050940566.1">
    <property type="nucleotide sequence ID" value="XM_051084609.1"/>
</dbReference>
<evidence type="ECO:0000313" key="8">
    <source>
        <dbReference type="Proteomes" id="UP001652600"/>
    </source>
</evidence>
<evidence type="ECO:0000256" key="4">
    <source>
        <dbReference type="ARBA" id="ARBA00022759"/>
    </source>
</evidence>
<dbReference type="InterPro" id="IPR041373">
    <property type="entry name" value="RT_RNaseH"/>
</dbReference>
<evidence type="ECO:0000256" key="1">
    <source>
        <dbReference type="ARBA" id="ARBA00022679"/>
    </source>
</evidence>
<dbReference type="Pfam" id="PF17917">
    <property type="entry name" value="RT_RNaseH"/>
    <property type="match status" value="1"/>
</dbReference>
<proteinExistence type="predicted"/>
<keyword evidence="5" id="KW-0378">Hydrolase</keyword>
<keyword evidence="1" id="KW-0808">Transferase</keyword>
<feature type="domain" description="Reverse transcriptase RNase H-like" evidence="7">
    <location>
        <begin position="24"/>
        <end position="84"/>
    </location>
</feature>
<keyword evidence="3" id="KW-0540">Nuclease</keyword>
<dbReference type="Proteomes" id="UP001652600">
    <property type="component" value="Chromosome 5"/>
</dbReference>
<dbReference type="GeneID" id="127149398"/>
<keyword evidence="2" id="KW-0548">Nucleotidyltransferase</keyword>
<evidence type="ECO:0000256" key="3">
    <source>
        <dbReference type="ARBA" id="ARBA00022722"/>
    </source>
</evidence>
<reference evidence="9" key="1">
    <citation type="submission" date="2025-08" db="UniProtKB">
        <authorList>
            <consortium name="RefSeq"/>
        </authorList>
    </citation>
    <scope>IDENTIFICATION</scope>
    <source>
        <tissue evidence="9">Stem</tissue>
    </source>
</reference>
<gene>
    <name evidence="9" type="primary">LOC127149398</name>
</gene>
<keyword evidence="6" id="KW-0695">RNA-directed DNA polymerase</keyword>
<dbReference type="SUPFAM" id="SSF56672">
    <property type="entry name" value="DNA/RNA polymerases"/>
    <property type="match status" value="1"/>
</dbReference>
<dbReference type="InterPro" id="IPR043502">
    <property type="entry name" value="DNA/RNA_pol_sf"/>
</dbReference>
<evidence type="ECO:0000256" key="6">
    <source>
        <dbReference type="ARBA" id="ARBA00022918"/>
    </source>
</evidence>
<protein>
    <submittedName>
        <fullName evidence="9">Uncharacterized protein LOC127149398</fullName>
    </submittedName>
</protein>
<evidence type="ECO:0000256" key="2">
    <source>
        <dbReference type="ARBA" id="ARBA00022695"/>
    </source>
</evidence>